<evidence type="ECO:0000313" key="7">
    <source>
        <dbReference type="Proteomes" id="UP001589710"/>
    </source>
</evidence>
<feature type="transmembrane region" description="Helical" evidence="5">
    <location>
        <begin position="336"/>
        <end position="353"/>
    </location>
</feature>
<sequence length="425" mass="43317">MASDSVALARPTPARRLLLLIVPALVVGTASALILLAVSLLAEQLQAVLWKTLPDALSIGRYSSVWMIVMLTATGLAVGLVVRTVHGHAGPDPATTGLVDPPLPPDVIPGLLVVTVLALAGGVSLGPENPITAANIALAFWLGRRAAPDSTAELWITLASAGTIGALFGTPVAAALILTESLSAGGREPGALWDRLFAPLAAGVAGALTMTLLAHPSFDLSLPPYPGAHWVDLFASTVIASAGAALGLAAVYAVPYTHRAFRALRHPVLMLTAGGLLLGLLGALGGHLTLFKGLDEVKELSADPSGWSAGEFATMAAVKTAALVIAATCGFRGGRIFPAVFVGVALGMCAHALVDTVPLALAVPSAVLGVLLAVTRQGWLSLFTAAVLVSDSAVMPLLAFASLPTWLLVTGRPQMQLHADGTPLR</sequence>
<feature type="transmembrane region" description="Helical" evidence="5">
    <location>
        <begin position="191"/>
        <end position="213"/>
    </location>
</feature>
<dbReference type="SUPFAM" id="SSF81340">
    <property type="entry name" value="Clc chloride channel"/>
    <property type="match status" value="1"/>
</dbReference>
<feature type="transmembrane region" description="Helical" evidence="5">
    <location>
        <begin position="62"/>
        <end position="82"/>
    </location>
</feature>
<keyword evidence="2 5" id="KW-0812">Transmembrane</keyword>
<dbReference type="NCBIfam" id="NF002971">
    <property type="entry name" value="PRK03655.1"/>
    <property type="match status" value="1"/>
</dbReference>
<evidence type="ECO:0000256" key="4">
    <source>
        <dbReference type="ARBA" id="ARBA00023136"/>
    </source>
</evidence>
<feature type="transmembrane region" description="Helical" evidence="5">
    <location>
        <begin position="310"/>
        <end position="329"/>
    </location>
</feature>
<evidence type="ECO:0000256" key="1">
    <source>
        <dbReference type="ARBA" id="ARBA00004141"/>
    </source>
</evidence>
<dbReference type="Gene3D" id="1.10.3080.10">
    <property type="entry name" value="Clc chloride channel"/>
    <property type="match status" value="1"/>
</dbReference>
<dbReference type="PRINTS" id="PR00762">
    <property type="entry name" value="CLCHANNEL"/>
</dbReference>
<comment type="subcellular location">
    <subcellularLocation>
        <location evidence="1">Membrane</location>
        <topology evidence="1">Multi-pass membrane protein</topology>
    </subcellularLocation>
</comment>
<feature type="transmembrane region" description="Helical" evidence="5">
    <location>
        <begin position="233"/>
        <end position="256"/>
    </location>
</feature>
<protein>
    <submittedName>
        <fullName evidence="6">Ion channel protein</fullName>
    </submittedName>
</protein>
<proteinExistence type="predicted"/>
<dbReference type="InterPro" id="IPR014743">
    <property type="entry name" value="Cl-channel_core"/>
</dbReference>
<evidence type="ECO:0000256" key="2">
    <source>
        <dbReference type="ARBA" id="ARBA00022692"/>
    </source>
</evidence>
<organism evidence="6 7">
    <name type="scientific">Streptomyces yanii</name>
    <dbReference type="NCBI Taxonomy" id="78510"/>
    <lineage>
        <taxon>Bacteria</taxon>
        <taxon>Bacillati</taxon>
        <taxon>Actinomycetota</taxon>
        <taxon>Actinomycetes</taxon>
        <taxon>Kitasatosporales</taxon>
        <taxon>Streptomycetaceae</taxon>
        <taxon>Streptomyces</taxon>
    </lineage>
</organism>
<keyword evidence="7" id="KW-1185">Reference proteome</keyword>
<dbReference type="PANTHER" id="PTHR43427:SF9">
    <property type="entry name" value="ION-TRANSPORT PROTEIN YFEO-RELATED"/>
    <property type="match status" value="1"/>
</dbReference>
<dbReference type="Proteomes" id="UP001589710">
    <property type="component" value="Unassembled WGS sequence"/>
</dbReference>
<feature type="transmembrane region" description="Helical" evidence="5">
    <location>
        <begin position="268"/>
        <end position="290"/>
    </location>
</feature>
<evidence type="ECO:0000313" key="6">
    <source>
        <dbReference type="EMBL" id="MFB9578133.1"/>
    </source>
</evidence>
<feature type="transmembrane region" description="Helical" evidence="5">
    <location>
        <begin position="17"/>
        <end position="42"/>
    </location>
</feature>
<accession>A0ABV5RK18</accession>
<evidence type="ECO:0000256" key="5">
    <source>
        <dbReference type="SAM" id="Phobius"/>
    </source>
</evidence>
<name>A0ABV5RK18_9ACTN</name>
<gene>
    <name evidence="6" type="ORF">ACFFTL_39185</name>
</gene>
<dbReference type="InterPro" id="IPR001807">
    <property type="entry name" value="ClC"/>
</dbReference>
<keyword evidence="4 5" id="KW-0472">Membrane</keyword>
<reference evidence="6 7" key="1">
    <citation type="submission" date="2024-09" db="EMBL/GenBank/DDBJ databases">
        <authorList>
            <person name="Sun Q."/>
            <person name="Mori K."/>
        </authorList>
    </citation>
    <scope>NUCLEOTIDE SEQUENCE [LARGE SCALE GENOMIC DNA]</scope>
    <source>
        <strain evidence="6 7">JCM 3331</strain>
    </source>
</reference>
<feature type="transmembrane region" description="Helical" evidence="5">
    <location>
        <begin position="382"/>
        <end position="407"/>
    </location>
</feature>
<dbReference type="CDD" id="cd00400">
    <property type="entry name" value="Voltage_gated_ClC"/>
    <property type="match status" value="1"/>
</dbReference>
<dbReference type="RefSeq" id="WP_345517466.1">
    <property type="nucleotide sequence ID" value="NZ_BAAAXD010000045.1"/>
</dbReference>
<dbReference type="Pfam" id="PF00654">
    <property type="entry name" value="Voltage_CLC"/>
    <property type="match status" value="1"/>
</dbReference>
<keyword evidence="3 5" id="KW-1133">Transmembrane helix</keyword>
<comment type="caution">
    <text evidence="6">The sequence shown here is derived from an EMBL/GenBank/DDBJ whole genome shotgun (WGS) entry which is preliminary data.</text>
</comment>
<dbReference type="InterPro" id="IPR050368">
    <property type="entry name" value="ClC-type_chloride_channel"/>
</dbReference>
<dbReference type="EMBL" id="JBHMCG010000165">
    <property type="protein sequence ID" value="MFB9578133.1"/>
    <property type="molecule type" value="Genomic_DNA"/>
</dbReference>
<evidence type="ECO:0000256" key="3">
    <source>
        <dbReference type="ARBA" id="ARBA00022989"/>
    </source>
</evidence>
<feature type="transmembrane region" description="Helical" evidence="5">
    <location>
        <begin position="154"/>
        <end position="179"/>
    </location>
</feature>
<dbReference type="PANTHER" id="PTHR43427">
    <property type="entry name" value="CHLORIDE CHANNEL PROTEIN CLC-E"/>
    <property type="match status" value="1"/>
</dbReference>